<evidence type="ECO:0000313" key="3">
    <source>
        <dbReference type="Proteomes" id="UP000241007"/>
    </source>
</evidence>
<feature type="compositionally biased region" description="Polar residues" evidence="1">
    <location>
        <begin position="72"/>
        <end position="81"/>
    </location>
</feature>
<evidence type="ECO:0000256" key="1">
    <source>
        <dbReference type="SAM" id="MobiDB-lite"/>
    </source>
</evidence>
<sequence>MAHLYDPAKQACDPVYYPCMNCDECGVGPGGKTTNIENNEKGILETGLQRVISRHTQAALGSNHDPMRQGIYATNSVGDND</sequence>
<accession>A0A2H4PI77</accession>
<feature type="region of interest" description="Disordered" evidence="1">
    <location>
        <begin position="58"/>
        <end position="81"/>
    </location>
</feature>
<dbReference type="EMBL" id="MG515223">
    <property type="protein sequence ID" value="ATW62476.1"/>
    <property type="molecule type" value="Genomic_DNA"/>
</dbReference>
<dbReference type="Proteomes" id="UP000241007">
    <property type="component" value="Segment"/>
</dbReference>
<keyword evidence="3" id="KW-1185">Reference proteome</keyword>
<protein>
    <submittedName>
        <fullName evidence="2">Uncharacterized protein</fullName>
    </submittedName>
</protein>
<proteinExistence type="predicted"/>
<organism evidence="2 3">
    <name type="scientific">Streptomyces phage WRightOn</name>
    <dbReference type="NCBI Taxonomy" id="2053723"/>
    <lineage>
        <taxon>Viruses</taxon>
        <taxon>Duplodnaviria</taxon>
        <taxon>Heunggongvirae</taxon>
        <taxon>Uroviricota</taxon>
        <taxon>Caudoviricetes</taxon>
        <taxon>Beephvirinae</taxon>
        <taxon>Manuelvirus</taxon>
        <taxon>Manuelvirus wrighton</taxon>
    </lineage>
</organism>
<reference evidence="2 3" key="1">
    <citation type="submission" date="2017-11" db="EMBL/GenBank/DDBJ databases">
        <authorList>
            <person name="Keri A.G."/>
            <person name="Ahn S.H."/>
            <person name="Alvarado I.A."/>
            <person name="Hartigan K.A."/>
            <person name="Shaffer C.D."/>
            <person name="Weston-Hafer K.A."/>
            <person name="Russell D.A."/>
            <person name="Pope W.H."/>
            <person name="Jacobs-Sera D."/>
            <person name="Hendrix R.W."/>
            <person name="Hatfull G.F."/>
        </authorList>
    </citation>
    <scope>NUCLEOTIDE SEQUENCE [LARGE SCALE GENOMIC DNA]</scope>
</reference>
<evidence type="ECO:0000313" key="2">
    <source>
        <dbReference type="EMBL" id="ATW62476.1"/>
    </source>
</evidence>
<name>A0A2H4PI77_9CAUD</name>
<gene>
    <name evidence="2" type="ORF">SEA_WRIGHTON_42</name>
</gene>